<dbReference type="Proteomes" id="UP000321058">
    <property type="component" value="Unassembled WGS sequence"/>
</dbReference>
<accession>A0A512NG83</accession>
<evidence type="ECO:0000256" key="1">
    <source>
        <dbReference type="SAM" id="Coils"/>
    </source>
</evidence>
<evidence type="ECO:0000313" key="3">
    <source>
        <dbReference type="Proteomes" id="UP000321058"/>
    </source>
</evidence>
<feature type="coiled-coil region" evidence="1">
    <location>
        <begin position="5"/>
        <end position="81"/>
    </location>
</feature>
<gene>
    <name evidence="2" type="ORF">RSO01_51290</name>
</gene>
<dbReference type="OrthoDB" id="9844070at2"/>
<protein>
    <submittedName>
        <fullName evidence="2">Uncharacterized protein</fullName>
    </submittedName>
</protein>
<comment type="caution">
    <text evidence="2">The sequence shown here is derived from an EMBL/GenBank/DDBJ whole genome shotgun (WGS) entry which is preliminary data.</text>
</comment>
<dbReference type="EMBL" id="BKAJ01000090">
    <property type="protein sequence ID" value="GEP57963.1"/>
    <property type="molecule type" value="Genomic_DNA"/>
</dbReference>
<dbReference type="RefSeq" id="WP_147152736.1">
    <property type="nucleotide sequence ID" value="NZ_BKAJ01000090.1"/>
</dbReference>
<proteinExistence type="predicted"/>
<reference evidence="2 3" key="1">
    <citation type="submission" date="2019-07" db="EMBL/GenBank/DDBJ databases">
        <title>Whole genome shotgun sequence of Reyranella soli NBRC 108950.</title>
        <authorList>
            <person name="Hosoyama A."/>
            <person name="Uohara A."/>
            <person name="Ohji S."/>
            <person name="Ichikawa N."/>
        </authorList>
    </citation>
    <scope>NUCLEOTIDE SEQUENCE [LARGE SCALE GENOMIC DNA]</scope>
    <source>
        <strain evidence="2 3">NBRC 108950</strain>
    </source>
</reference>
<evidence type="ECO:0000313" key="2">
    <source>
        <dbReference type="EMBL" id="GEP57963.1"/>
    </source>
</evidence>
<sequence length="89" mass="10052">MTESVHKVTKRIEELQGAARRARLEAMQLAAKLLTTSNAELSGSPTNMPRDGELAALRARYEGLVKIADEAQAQIDRLQAEEHERKYYR</sequence>
<organism evidence="2 3">
    <name type="scientific">Reyranella soli</name>
    <dbReference type="NCBI Taxonomy" id="1230389"/>
    <lineage>
        <taxon>Bacteria</taxon>
        <taxon>Pseudomonadati</taxon>
        <taxon>Pseudomonadota</taxon>
        <taxon>Alphaproteobacteria</taxon>
        <taxon>Hyphomicrobiales</taxon>
        <taxon>Reyranellaceae</taxon>
        <taxon>Reyranella</taxon>
    </lineage>
</organism>
<dbReference type="AlphaFoldDB" id="A0A512NG83"/>
<name>A0A512NG83_9HYPH</name>
<keyword evidence="1" id="KW-0175">Coiled coil</keyword>
<keyword evidence="3" id="KW-1185">Reference proteome</keyword>